<evidence type="ECO:0000256" key="7">
    <source>
        <dbReference type="ARBA" id="ARBA00022692"/>
    </source>
</evidence>
<evidence type="ECO:0000256" key="1">
    <source>
        <dbReference type="ARBA" id="ARBA00000085"/>
    </source>
</evidence>
<sequence>MQLIRFAGLHSIRDKLRRIGLVTTGSAFALLILLLTVFELFIARDELLTTRGIAAEMLARNATAALAFDDPKAAGELLASLEADDKVRRAWLVDARGRQLAEYGGPGADALAPATLVDGHRFSATMLALARPVMFEGRRLGTLHLQVDLSSIYAEVAGFAAAAVLCAGLALLASFALLSRLQRRISGPLSALAESMGEVSARGDYTLRARVATDDEIGTLARRFNDMLSEIETRDARLAAHRDELETQVEARTADLLRAKDVAEAASRAKSDFMATMSHEIRTPMNGVLGMTELLRGTSLDDRQRRFADAVYQSGEQLLGIINDILDFSKIESGKLDLEDIGFDLRELVEDVGVIFAYAADAKGLEIVCGVPPGLPVAVVGDPVRLRQVLTNLVGNAIKFTAAGEIAIRVGLLDETEQQARLRFEVRDTGIGIPADAQRRIFNAFSQADSSTTRRYGGTGLGLTIARSLIDMMGGQIGVVSQPGEGSTFWFEIPLVKQDPSARSMERRVERLHGLRVLVVDDNATNREILAAQLDSWNMRHLCCESGQHALTALRAALAVGERFDLAVLDMHMPEMDGLELARAIKRAPELAALPLVTLSSVMLSSDSVERRNRVIETSLTKPVRQSDLFDAIVTTLDRQKFVADPADAAAAKPGGAPAAQRVLSGRVLLAEDNPVNRALALAMLDLLGIQATVACNGREALQAVTVERFDLLLMDCQMPGMDGYEATAAIREREQALPGAPRLPIIALTANALDGDRDQCLAAGMDDYLSKPFTRPQIVAVLERWLPGRSPQGTLQAATAIRAPADTVRAGASNTEPPIDLREIDSIRAMGESVLQQALRLYLTDAPSRMTHMRDAVARADAAGLRKAAHGLKSGSANLGARRLAARCLELELIGRNGTLDEAPAKLAEAEADYAKVIESLAAMLAAPVPG</sequence>
<evidence type="ECO:0000256" key="12">
    <source>
        <dbReference type="ARBA" id="ARBA00023012"/>
    </source>
</evidence>
<keyword evidence="13 18" id="KW-0472">Membrane</keyword>
<gene>
    <name evidence="23" type="ORF">IPH26_06380</name>
</gene>
<dbReference type="Gene3D" id="3.30.565.10">
    <property type="entry name" value="Histidine kinase-like ATPase, C-terminal domain"/>
    <property type="match status" value="1"/>
</dbReference>
<evidence type="ECO:0000256" key="10">
    <source>
        <dbReference type="ARBA" id="ARBA00022840"/>
    </source>
</evidence>
<dbReference type="GO" id="GO:0000155">
    <property type="term" value="F:phosphorelay sensor kinase activity"/>
    <property type="evidence" value="ECO:0007669"/>
    <property type="project" value="InterPro"/>
</dbReference>
<evidence type="ECO:0000256" key="8">
    <source>
        <dbReference type="ARBA" id="ARBA00022741"/>
    </source>
</evidence>
<keyword evidence="10" id="KW-0067">ATP-binding</keyword>
<dbReference type="CDD" id="cd00082">
    <property type="entry name" value="HisKA"/>
    <property type="match status" value="1"/>
</dbReference>
<evidence type="ECO:0000256" key="3">
    <source>
        <dbReference type="ARBA" id="ARBA00012438"/>
    </source>
</evidence>
<evidence type="ECO:0000256" key="2">
    <source>
        <dbReference type="ARBA" id="ARBA00004651"/>
    </source>
</evidence>
<feature type="modified residue" description="4-aspartylphosphate" evidence="17">
    <location>
        <position position="570"/>
    </location>
</feature>
<keyword evidence="9" id="KW-0418">Kinase</keyword>
<proteinExistence type="predicted"/>
<dbReference type="EC" id="2.7.13.3" evidence="3"/>
<evidence type="ECO:0000313" key="24">
    <source>
        <dbReference type="Proteomes" id="UP000807785"/>
    </source>
</evidence>
<dbReference type="InterPro" id="IPR003661">
    <property type="entry name" value="HisK_dim/P_dom"/>
</dbReference>
<dbReference type="CDD" id="cd16922">
    <property type="entry name" value="HATPase_EvgS-ArcB-TorS-like"/>
    <property type="match status" value="1"/>
</dbReference>
<dbReference type="Gene3D" id="1.10.287.130">
    <property type="match status" value="1"/>
</dbReference>
<dbReference type="InterPro" id="IPR008207">
    <property type="entry name" value="Sig_transdc_His_kin_Hpt_dom"/>
</dbReference>
<evidence type="ECO:0000256" key="18">
    <source>
        <dbReference type="SAM" id="Phobius"/>
    </source>
</evidence>
<dbReference type="InterPro" id="IPR011006">
    <property type="entry name" value="CheY-like_superfamily"/>
</dbReference>
<dbReference type="SMART" id="SM00073">
    <property type="entry name" value="HPT"/>
    <property type="match status" value="1"/>
</dbReference>
<evidence type="ECO:0000256" key="4">
    <source>
        <dbReference type="ARBA" id="ARBA00022475"/>
    </source>
</evidence>
<evidence type="ECO:0000256" key="14">
    <source>
        <dbReference type="ARBA" id="ARBA00058004"/>
    </source>
</evidence>
<dbReference type="PROSITE" id="PS50885">
    <property type="entry name" value="HAMP"/>
    <property type="match status" value="1"/>
</dbReference>
<evidence type="ECO:0000259" key="21">
    <source>
        <dbReference type="PROSITE" id="PS50885"/>
    </source>
</evidence>
<dbReference type="InterPro" id="IPR036641">
    <property type="entry name" value="HPT_dom_sf"/>
</dbReference>
<dbReference type="InterPro" id="IPR005467">
    <property type="entry name" value="His_kinase_dom"/>
</dbReference>
<feature type="modified residue" description="Phosphohistidine" evidence="16">
    <location>
        <position position="871"/>
    </location>
</feature>
<dbReference type="Pfam" id="PF02518">
    <property type="entry name" value="HATPase_c"/>
    <property type="match status" value="1"/>
</dbReference>
<dbReference type="InterPro" id="IPR003594">
    <property type="entry name" value="HATPase_dom"/>
</dbReference>
<dbReference type="Pfam" id="PF00072">
    <property type="entry name" value="Response_reg"/>
    <property type="match status" value="2"/>
</dbReference>
<dbReference type="AlphaFoldDB" id="A0A9D7HL26"/>
<evidence type="ECO:0000313" key="23">
    <source>
        <dbReference type="EMBL" id="MBK6972579.1"/>
    </source>
</evidence>
<comment type="function">
    <text evidence="14">Member of the two-component regulatory system BvgS/BvgA. Phosphorylates BvgA via a four-step phosphorelay in response to environmental signals.</text>
</comment>
<dbReference type="SMART" id="SM00304">
    <property type="entry name" value="HAMP"/>
    <property type="match status" value="1"/>
</dbReference>
<dbReference type="SUPFAM" id="SSF55874">
    <property type="entry name" value="ATPase domain of HSP90 chaperone/DNA topoisomerase II/histidine kinase"/>
    <property type="match status" value="1"/>
</dbReference>
<evidence type="ECO:0000259" key="20">
    <source>
        <dbReference type="PROSITE" id="PS50110"/>
    </source>
</evidence>
<organism evidence="23 24">
    <name type="scientific">Candidatus Methylophosphatis roskildensis</name>
    <dbReference type="NCBI Taxonomy" id="2899263"/>
    <lineage>
        <taxon>Bacteria</taxon>
        <taxon>Pseudomonadati</taxon>
        <taxon>Pseudomonadota</taxon>
        <taxon>Betaproteobacteria</taxon>
        <taxon>Nitrosomonadales</taxon>
        <taxon>Sterolibacteriaceae</taxon>
        <taxon>Candidatus Methylophosphatis</taxon>
    </lineage>
</organism>
<dbReference type="Pfam" id="PF17152">
    <property type="entry name" value="CHASE8"/>
    <property type="match status" value="1"/>
</dbReference>
<keyword evidence="7 18" id="KW-0812">Transmembrane</keyword>
<dbReference type="InterPro" id="IPR036890">
    <property type="entry name" value="HATPase_C_sf"/>
</dbReference>
<evidence type="ECO:0000256" key="11">
    <source>
        <dbReference type="ARBA" id="ARBA00022989"/>
    </source>
</evidence>
<evidence type="ECO:0000259" key="22">
    <source>
        <dbReference type="PROSITE" id="PS50894"/>
    </source>
</evidence>
<dbReference type="SUPFAM" id="SSF158472">
    <property type="entry name" value="HAMP domain-like"/>
    <property type="match status" value="1"/>
</dbReference>
<evidence type="ECO:0000256" key="16">
    <source>
        <dbReference type="PROSITE-ProRule" id="PRU00110"/>
    </source>
</evidence>
<dbReference type="SMART" id="SM00388">
    <property type="entry name" value="HisKA"/>
    <property type="match status" value="1"/>
</dbReference>
<dbReference type="PRINTS" id="PR00344">
    <property type="entry name" value="BCTRLSENSOR"/>
</dbReference>
<feature type="transmembrane region" description="Helical" evidence="18">
    <location>
        <begin position="21"/>
        <end position="42"/>
    </location>
</feature>
<dbReference type="CDD" id="cd17546">
    <property type="entry name" value="REC_hyHK_CKI1_RcsC-like"/>
    <property type="match status" value="2"/>
</dbReference>
<dbReference type="InterPro" id="IPR036097">
    <property type="entry name" value="HisK_dim/P_sf"/>
</dbReference>
<dbReference type="GO" id="GO:0005524">
    <property type="term" value="F:ATP binding"/>
    <property type="evidence" value="ECO:0007669"/>
    <property type="project" value="UniProtKB-KW"/>
</dbReference>
<dbReference type="Pfam" id="PF01627">
    <property type="entry name" value="Hpt"/>
    <property type="match status" value="1"/>
</dbReference>
<dbReference type="SUPFAM" id="SSF52172">
    <property type="entry name" value="CheY-like"/>
    <property type="match status" value="2"/>
</dbReference>
<dbReference type="InterPro" id="IPR003660">
    <property type="entry name" value="HAMP_dom"/>
</dbReference>
<dbReference type="SUPFAM" id="SSF47384">
    <property type="entry name" value="Homodimeric domain of signal transducing histidine kinase"/>
    <property type="match status" value="1"/>
</dbReference>
<comment type="subcellular location">
    <subcellularLocation>
        <location evidence="2">Cell membrane</location>
        <topology evidence="2">Multi-pass membrane protein</topology>
    </subcellularLocation>
</comment>
<dbReference type="PROSITE" id="PS50109">
    <property type="entry name" value="HIS_KIN"/>
    <property type="match status" value="1"/>
</dbReference>
<dbReference type="GO" id="GO:0005886">
    <property type="term" value="C:plasma membrane"/>
    <property type="evidence" value="ECO:0007669"/>
    <property type="project" value="UniProtKB-SubCell"/>
</dbReference>
<dbReference type="SMART" id="SM00448">
    <property type="entry name" value="REC"/>
    <property type="match status" value="2"/>
</dbReference>
<dbReference type="Gene3D" id="6.10.340.10">
    <property type="match status" value="1"/>
</dbReference>
<dbReference type="CDD" id="cd06225">
    <property type="entry name" value="HAMP"/>
    <property type="match status" value="1"/>
</dbReference>
<comment type="catalytic activity">
    <reaction evidence="1">
        <text>ATP + protein L-histidine = ADP + protein N-phospho-L-histidine.</text>
        <dbReference type="EC" id="2.7.13.3"/>
    </reaction>
</comment>
<keyword evidence="11 18" id="KW-1133">Transmembrane helix</keyword>
<evidence type="ECO:0000256" key="17">
    <source>
        <dbReference type="PROSITE-ProRule" id="PRU00169"/>
    </source>
</evidence>
<feature type="transmembrane region" description="Helical" evidence="18">
    <location>
        <begin position="156"/>
        <end position="178"/>
    </location>
</feature>
<dbReference type="PANTHER" id="PTHR45339">
    <property type="entry name" value="HYBRID SIGNAL TRANSDUCTION HISTIDINE KINASE J"/>
    <property type="match status" value="1"/>
</dbReference>
<dbReference type="Gene3D" id="3.40.50.2300">
    <property type="match status" value="2"/>
</dbReference>
<feature type="domain" description="Response regulatory" evidence="20">
    <location>
        <begin position="667"/>
        <end position="787"/>
    </location>
</feature>
<evidence type="ECO:0000256" key="13">
    <source>
        <dbReference type="ARBA" id="ARBA00023136"/>
    </source>
</evidence>
<dbReference type="Proteomes" id="UP000807785">
    <property type="component" value="Unassembled WGS sequence"/>
</dbReference>
<comment type="caution">
    <text evidence="23">The sequence shown here is derived from an EMBL/GenBank/DDBJ whole genome shotgun (WGS) entry which is preliminary data.</text>
</comment>
<dbReference type="InterPro" id="IPR004358">
    <property type="entry name" value="Sig_transdc_His_kin-like_C"/>
</dbReference>
<keyword evidence="4" id="KW-1003">Cell membrane</keyword>
<keyword evidence="6" id="KW-0808">Transferase</keyword>
<feature type="modified residue" description="4-aspartylphosphate" evidence="17">
    <location>
        <position position="716"/>
    </location>
</feature>
<dbReference type="SMART" id="SM00387">
    <property type="entry name" value="HATPase_c"/>
    <property type="match status" value="1"/>
</dbReference>
<feature type="domain" description="HAMP" evidence="21">
    <location>
        <begin position="183"/>
        <end position="236"/>
    </location>
</feature>
<feature type="domain" description="Response regulatory" evidence="20">
    <location>
        <begin position="516"/>
        <end position="637"/>
    </location>
</feature>
<dbReference type="InterPro" id="IPR033417">
    <property type="entry name" value="CHASE8"/>
</dbReference>
<dbReference type="PROSITE" id="PS50110">
    <property type="entry name" value="RESPONSE_REGULATORY"/>
    <property type="match status" value="2"/>
</dbReference>
<keyword evidence="8" id="KW-0547">Nucleotide-binding</keyword>
<evidence type="ECO:0000256" key="15">
    <source>
        <dbReference type="ARBA" id="ARBA00070152"/>
    </source>
</evidence>
<evidence type="ECO:0000256" key="5">
    <source>
        <dbReference type="ARBA" id="ARBA00022553"/>
    </source>
</evidence>
<name>A0A9D7HL26_9PROT</name>
<dbReference type="EMBL" id="JADJEV010000003">
    <property type="protein sequence ID" value="MBK6972579.1"/>
    <property type="molecule type" value="Genomic_DNA"/>
</dbReference>
<dbReference type="FunFam" id="1.10.287.130:FF:000003">
    <property type="entry name" value="Histidine kinase"/>
    <property type="match status" value="1"/>
</dbReference>
<dbReference type="SUPFAM" id="SSF47226">
    <property type="entry name" value="Histidine-containing phosphotransfer domain, HPT domain"/>
    <property type="match status" value="1"/>
</dbReference>
<dbReference type="PROSITE" id="PS50894">
    <property type="entry name" value="HPT"/>
    <property type="match status" value="1"/>
</dbReference>
<feature type="domain" description="Histidine kinase" evidence="19">
    <location>
        <begin position="276"/>
        <end position="497"/>
    </location>
</feature>
<dbReference type="Pfam" id="PF00672">
    <property type="entry name" value="HAMP"/>
    <property type="match status" value="1"/>
</dbReference>
<dbReference type="Gene3D" id="1.20.120.160">
    <property type="entry name" value="HPT domain"/>
    <property type="match status" value="1"/>
</dbReference>
<dbReference type="Pfam" id="PF00512">
    <property type="entry name" value="HisKA"/>
    <property type="match status" value="1"/>
</dbReference>
<protein>
    <recommendedName>
        <fullName evidence="15">Virulence sensor protein BvgS</fullName>
        <ecNumber evidence="3">2.7.13.3</ecNumber>
    </recommendedName>
</protein>
<dbReference type="InterPro" id="IPR001789">
    <property type="entry name" value="Sig_transdc_resp-reg_receiver"/>
</dbReference>
<keyword evidence="12" id="KW-0902">Two-component regulatory system</keyword>
<dbReference type="FunFam" id="3.30.565.10:FF:000010">
    <property type="entry name" value="Sensor histidine kinase RcsC"/>
    <property type="match status" value="1"/>
</dbReference>
<dbReference type="PANTHER" id="PTHR45339:SF1">
    <property type="entry name" value="HYBRID SIGNAL TRANSDUCTION HISTIDINE KINASE J"/>
    <property type="match status" value="1"/>
</dbReference>
<reference evidence="24" key="1">
    <citation type="journal article" date="2021" name="Nat. Commun.">
        <title>Connecting structure to function with the recovery of over 1000 high-quality metagenome-assembled genomes from activated sludge using long-read sequencing.</title>
        <authorList>
            <person name="Singleton C.M."/>
            <person name="Petriglieri F."/>
            <person name="Kristensen J.M."/>
            <person name="Kirkegaard R.H."/>
            <person name="Michaelsen T.Y."/>
            <person name="Andersen M.H."/>
            <person name="Kondrotaite Z."/>
            <person name="Karst S.M."/>
            <person name="Dueholm M.S."/>
            <person name="Nielsen P.H."/>
            <person name="Albertsen M."/>
        </authorList>
    </citation>
    <scope>NUCLEOTIDE SEQUENCE [LARGE SCALE GENOMIC DNA]</scope>
</reference>
<keyword evidence="5 17" id="KW-0597">Phosphoprotein</keyword>
<evidence type="ECO:0000256" key="6">
    <source>
        <dbReference type="ARBA" id="ARBA00022679"/>
    </source>
</evidence>
<evidence type="ECO:0000259" key="19">
    <source>
        <dbReference type="PROSITE" id="PS50109"/>
    </source>
</evidence>
<evidence type="ECO:0000256" key="9">
    <source>
        <dbReference type="ARBA" id="ARBA00022777"/>
    </source>
</evidence>
<accession>A0A9D7HL26</accession>
<feature type="domain" description="HPt" evidence="22">
    <location>
        <begin position="832"/>
        <end position="932"/>
    </location>
</feature>